<sequence>MSVDASIACPQSVPPQQAQQSVPAESAEAAAPPAPDVSRQVAVLLSRLRSARKFGDGQSNPWPAYEKLRECGDVVPSPWGGVMVTSYEAASAVLRDRSYRTPDLEWRLKQGEPRWTSPASTEFSQMIMLLNAPEHTRQRRVLGNTFDRGTLDQLGAVVGGLVDGVLDELEVRMKEDGEADYADIVGDGLPVAAVGRWLGVPAADYRKLRDWTHGQAWSQELFPTPAQLAVADESALNLKAYFEDLVAERTKSPGEDVLSSWIRAWSEVEKDPQQAATIVQRLATFSIMAGLETTSNLLNAAMWLLDRHPDQADWLRYHPEGIPAATEEILRYDPAVSITTRVGSRSDSLSDIAVGKGQLVYVCIGSAHHDPRFIADPDRFDVRRPGPSRHLAFGQGAHFCLGAGLGRLEGHVLLRKLLTRFPTLRVVSEPQWEPRVAFRRMASLRVGLAPKPRFYSFGA</sequence>
<evidence type="ECO:0000313" key="4">
    <source>
        <dbReference type="EMBL" id="MDI3422812.1"/>
    </source>
</evidence>
<dbReference type="PANTHER" id="PTHR46696">
    <property type="entry name" value="P450, PUTATIVE (EUROFUNG)-RELATED"/>
    <property type="match status" value="1"/>
</dbReference>
<dbReference type="PRINTS" id="PR00385">
    <property type="entry name" value="P450"/>
</dbReference>
<dbReference type="PANTHER" id="PTHR46696:SF1">
    <property type="entry name" value="CYTOCHROME P450 YJIB-RELATED"/>
    <property type="match status" value="1"/>
</dbReference>
<keyword evidence="2" id="KW-0349">Heme</keyword>
<dbReference type="InterPro" id="IPR036396">
    <property type="entry name" value="Cyt_P450_sf"/>
</dbReference>
<dbReference type="PROSITE" id="PS00086">
    <property type="entry name" value="CYTOCHROME_P450"/>
    <property type="match status" value="1"/>
</dbReference>
<keyword evidence="5" id="KW-1185">Reference proteome</keyword>
<dbReference type="PRINTS" id="PR00359">
    <property type="entry name" value="BP450"/>
</dbReference>
<dbReference type="Proteomes" id="UP001237105">
    <property type="component" value="Unassembled WGS sequence"/>
</dbReference>
<evidence type="ECO:0000256" key="1">
    <source>
        <dbReference type="ARBA" id="ARBA00010617"/>
    </source>
</evidence>
<dbReference type="InterPro" id="IPR001128">
    <property type="entry name" value="Cyt_P450"/>
</dbReference>
<dbReference type="Pfam" id="PF00067">
    <property type="entry name" value="p450"/>
    <property type="match status" value="1"/>
</dbReference>
<keyword evidence="2" id="KW-0560">Oxidoreductase</keyword>
<dbReference type="InterPro" id="IPR017972">
    <property type="entry name" value="Cyt_P450_CS"/>
</dbReference>
<feature type="compositionally biased region" description="Low complexity" evidence="3">
    <location>
        <begin position="10"/>
        <end position="31"/>
    </location>
</feature>
<gene>
    <name evidence="4" type="ORF">QIT00_30450</name>
</gene>
<keyword evidence="2" id="KW-0479">Metal-binding</keyword>
<keyword evidence="2" id="KW-0503">Monooxygenase</keyword>
<feature type="region of interest" description="Disordered" evidence="3">
    <location>
        <begin position="1"/>
        <end position="36"/>
    </location>
</feature>
<reference evidence="4 5" key="1">
    <citation type="submission" date="2023-05" db="EMBL/GenBank/DDBJ databases">
        <title>Draft genome sequence of Streptomyces sp. B-S-A12 isolated from a cave soil in Thailand.</title>
        <authorList>
            <person name="Chamroensaksri N."/>
            <person name="Muangham S."/>
        </authorList>
    </citation>
    <scope>NUCLEOTIDE SEQUENCE [LARGE SCALE GENOMIC DNA]</scope>
    <source>
        <strain evidence="4 5">B-S-A12</strain>
    </source>
</reference>
<dbReference type="InterPro" id="IPR002397">
    <property type="entry name" value="Cyt_P450_B"/>
</dbReference>
<dbReference type="RefSeq" id="WP_282538666.1">
    <property type="nucleotide sequence ID" value="NZ_JASCIS010000043.1"/>
</dbReference>
<comment type="caution">
    <text evidence="4">The sequence shown here is derived from an EMBL/GenBank/DDBJ whole genome shotgun (WGS) entry which is preliminary data.</text>
</comment>
<dbReference type="Gene3D" id="1.10.630.10">
    <property type="entry name" value="Cytochrome P450"/>
    <property type="match status" value="1"/>
</dbReference>
<dbReference type="SUPFAM" id="SSF48264">
    <property type="entry name" value="Cytochrome P450"/>
    <property type="match status" value="1"/>
</dbReference>
<protein>
    <submittedName>
        <fullName evidence="4">Cytochrome P450</fullName>
    </submittedName>
</protein>
<keyword evidence="2" id="KW-0408">Iron</keyword>
<evidence type="ECO:0000256" key="3">
    <source>
        <dbReference type="SAM" id="MobiDB-lite"/>
    </source>
</evidence>
<evidence type="ECO:0000313" key="5">
    <source>
        <dbReference type="Proteomes" id="UP001237105"/>
    </source>
</evidence>
<comment type="similarity">
    <text evidence="1 2">Belongs to the cytochrome P450 family.</text>
</comment>
<dbReference type="EMBL" id="JASCIS010000043">
    <property type="protein sequence ID" value="MDI3422812.1"/>
    <property type="molecule type" value="Genomic_DNA"/>
</dbReference>
<name>A0ABT6T4L6_9ACTN</name>
<accession>A0ABT6T4L6</accession>
<organism evidence="4 5">
    <name type="scientific">Streptomyces luteolus</name>
    <dbReference type="NCBI Taxonomy" id="3043615"/>
    <lineage>
        <taxon>Bacteria</taxon>
        <taxon>Bacillati</taxon>
        <taxon>Actinomycetota</taxon>
        <taxon>Actinomycetes</taxon>
        <taxon>Kitasatosporales</taxon>
        <taxon>Streptomycetaceae</taxon>
        <taxon>Streptomyces</taxon>
    </lineage>
</organism>
<evidence type="ECO:0000256" key="2">
    <source>
        <dbReference type="RuleBase" id="RU000461"/>
    </source>
</evidence>
<proteinExistence type="inferred from homology"/>